<comment type="caution">
    <text evidence="2">The sequence shown here is derived from an EMBL/GenBank/DDBJ whole genome shotgun (WGS) entry which is preliminary data.</text>
</comment>
<dbReference type="AlphaFoldDB" id="A0A1L8QND8"/>
<evidence type="ECO:0000313" key="3">
    <source>
        <dbReference type="Proteomes" id="UP000182149"/>
    </source>
</evidence>
<dbReference type="Pfam" id="PF13175">
    <property type="entry name" value="AAA_15"/>
    <property type="match status" value="1"/>
</dbReference>
<sequence>MKIAHVMIKNFRNLTNVSVPLFNVTTVIGNNNSGKSNFLRAITLPLLSEDVSSGSKNLSWTDIGNEAKKKYYDFIKENRSQFLSDEVSQEDFERIIPSVSVKIDWDVPEEEHYAMLDFLTGGPETEELEYALEYGFRCKNIKELFKQVVEVLNKADPNTDIAELYQNLLPVDLYSYSIFIPQKNQGVSYDSLKNFKYNSIAAERDDFSNNNVRLGSKSLIQILNNKLETEDMIQIEKEYSSFFEQIKSLSKMENILNWQELSEIENAKEFFAKISILPNMPPMTSLLNGVKLGYDDVGLASHGLGYRNLILQLVLINSMLEASKSVLSLLTIEEPEAHLCYRNEQLMMSYISSLEKGDKNLQLVYSTHSINFINKLDLKNIILFDKGATYVFSECFTESELDYLTKNPNLDLFKLFYSKNCILVEGISEELLIKSYLRNQNKLLYDVEVISFHKGFKKIISLWIKLNQGSTNMLGIIRDFDNQPNAQKEHDIYNQYSNICIRTTQNYTLEDEIVNQNDNFFVLKDYFENKYDWSNIDTKEKLSKKWKNAKAEVMLKFCQDLSSEELKNIVLPRHIDEVLSYFDLARPRLEN</sequence>
<dbReference type="Proteomes" id="UP000182149">
    <property type="component" value="Unassembled WGS sequence"/>
</dbReference>
<dbReference type="InterPro" id="IPR027417">
    <property type="entry name" value="P-loop_NTPase"/>
</dbReference>
<dbReference type="InterPro" id="IPR051396">
    <property type="entry name" value="Bact_Antivir_Def_Nuclease"/>
</dbReference>
<feature type="domain" description="Endonuclease GajA/Old nuclease/RecF-like AAA" evidence="1">
    <location>
        <begin position="1"/>
        <end position="373"/>
    </location>
</feature>
<dbReference type="STRING" id="328396.RU93_GL001293"/>
<dbReference type="PANTHER" id="PTHR43581:SF4">
    <property type="entry name" value="ATP_GTP PHOSPHATASE"/>
    <property type="match status" value="1"/>
</dbReference>
<organism evidence="2 3">
    <name type="scientific">Enterococcus aquimarinus</name>
    <dbReference type="NCBI Taxonomy" id="328396"/>
    <lineage>
        <taxon>Bacteria</taxon>
        <taxon>Bacillati</taxon>
        <taxon>Bacillota</taxon>
        <taxon>Bacilli</taxon>
        <taxon>Lactobacillales</taxon>
        <taxon>Enterococcaceae</taxon>
        <taxon>Enterococcus</taxon>
    </lineage>
</organism>
<dbReference type="EMBL" id="JXKD01000024">
    <property type="protein sequence ID" value="OJG08936.1"/>
    <property type="molecule type" value="Genomic_DNA"/>
</dbReference>
<evidence type="ECO:0000259" key="1">
    <source>
        <dbReference type="Pfam" id="PF13175"/>
    </source>
</evidence>
<name>A0A1L8QND8_9ENTE</name>
<dbReference type="InterPro" id="IPR041685">
    <property type="entry name" value="AAA_GajA/Old/RecF-like"/>
</dbReference>
<protein>
    <recommendedName>
        <fullName evidence="1">Endonuclease GajA/Old nuclease/RecF-like AAA domain-containing protein</fullName>
    </recommendedName>
</protein>
<keyword evidence="3" id="KW-1185">Reference proteome</keyword>
<dbReference type="SUPFAM" id="SSF52540">
    <property type="entry name" value="P-loop containing nucleoside triphosphate hydrolases"/>
    <property type="match status" value="1"/>
</dbReference>
<reference evidence="2 3" key="1">
    <citation type="submission" date="2014-12" db="EMBL/GenBank/DDBJ databases">
        <title>Draft genome sequences of 29 type strains of Enterococci.</title>
        <authorList>
            <person name="Zhong Z."/>
            <person name="Sun Z."/>
            <person name="Liu W."/>
            <person name="Zhang W."/>
            <person name="Zhang H."/>
        </authorList>
    </citation>
    <scope>NUCLEOTIDE SEQUENCE [LARGE SCALE GENOMIC DNA]</scope>
    <source>
        <strain evidence="2 3">DSM 17690</strain>
    </source>
</reference>
<gene>
    <name evidence="2" type="ORF">RU93_GL001293</name>
</gene>
<dbReference type="Gene3D" id="3.40.50.300">
    <property type="entry name" value="P-loop containing nucleotide triphosphate hydrolases"/>
    <property type="match status" value="1"/>
</dbReference>
<proteinExistence type="predicted"/>
<evidence type="ECO:0000313" key="2">
    <source>
        <dbReference type="EMBL" id="OJG08936.1"/>
    </source>
</evidence>
<accession>A0A1L8QND8</accession>
<dbReference type="PANTHER" id="PTHR43581">
    <property type="entry name" value="ATP/GTP PHOSPHATASE"/>
    <property type="match status" value="1"/>
</dbReference>
<dbReference type="RefSeq" id="WP_071875732.1">
    <property type="nucleotide sequence ID" value="NZ_JBHSHF010000010.1"/>
</dbReference>